<protein>
    <submittedName>
        <fullName evidence="1">Uncharacterized protein</fullName>
    </submittedName>
</protein>
<feature type="non-terminal residue" evidence="1">
    <location>
        <position position="1"/>
    </location>
</feature>
<dbReference type="EMBL" id="JAODUP010000605">
    <property type="protein sequence ID" value="KAK2146475.1"/>
    <property type="molecule type" value="Genomic_DNA"/>
</dbReference>
<dbReference type="Proteomes" id="UP001208570">
    <property type="component" value="Unassembled WGS sequence"/>
</dbReference>
<dbReference type="AlphaFoldDB" id="A0AAD9J5X6"/>
<keyword evidence="2" id="KW-1185">Reference proteome</keyword>
<gene>
    <name evidence="1" type="ORF">LSH36_605g00037</name>
</gene>
<evidence type="ECO:0000313" key="2">
    <source>
        <dbReference type="Proteomes" id="UP001208570"/>
    </source>
</evidence>
<comment type="caution">
    <text evidence="1">The sequence shown here is derived from an EMBL/GenBank/DDBJ whole genome shotgun (WGS) entry which is preliminary data.</text>
</comment>
<proteinExistence type="predicted"/>
<sequence length="73" mass="8790">MFYPQLFFDLHSYTNRKKKSFGSSKRLRTPRSLTRLMQQHRDGERHRHRGLNASIEEICKHVPGYDENGYHTK</sequence>
<evidence type="ECO:0000313" key="1">
    <source>
        <dbReference type="EMBL" id="KAK2146475.1"/>
    </source>
</evidence>
<reference evidence="1" key="1">
    <citation type="journal article" date="2023" name="Mol. Biol. Evol.">
        <title>Third-Generation Sequencing Reveals the Adaptive Role of the Epigenome in Three Deep-Sea Polychaetes.</title>
        <authorList>
            <person name="Perez M."/>
            <person name="Aroh O."/>
            <person name="Sun Y."/>
            <person name="Lan Y."/>
            <person name="Juniper S.K."/>
            <person name="Young C.R."/>
            <person name="Angers B."/>
            <person name="Qian P.Y."/>
        </authorList>
    </citation>
    <scope>NUCLEOTIDE SEQUENCE</scope>
    <source>
        <strain evidence="1">P08H-3</strain>
    </source>
</reference>
<accession>A0AAD9J5X6</accession>
<name>A0AAD9J5X6_9ANNE</name>
<organism evidence="1 2">
    <name type="scientific">Paralvinella palmiformis</name>
    <dbReference type="NCBI Taxonomy" id="53620"/>
    <lineage>
        <taxon>Eukaryota</taxon>
        <taxon>Metazoa</taxon>
        <taxon>Spiralia</taxon>
        <taxon>Lophotrochozoa</taxon>
        <taxon>Annelida</taxon>
        <taxon>Polychaeta</taxon>
        <taxon>Sedentaria</taxon>
        <taxon>Canalipalpata</taxon>
        <taxon>Terebellida</taxon>
        <taxon>Terebelliformia</taxon>
        <taxon>Alvinellidae</taxon>
        <taxon>Paralvinella</taxon>
    </lineage>
</organism>